<evidence type="ECO:0000313" key="8">
    <source>
        <dbReference type="Proteomes" id="UP001234581"/>
    </source>
</evidence>
<keyword evidence="5" id="KW-0732">Signal</keyword>
<keyword evidence="4" id="KW-0645">Protease</keyword>
<feature type="signal peptide" evidence="5">
    <location>
        <begin position="1"/>
        <end position="23"/>
    </location>
</feature>
<evidence type="ECO:0000256" key="4">
    <source>
        <dbReference type="RuleBase" id="RU000454"/>
    </source>
</evidence>
<dbReference type="CDD" id="cd05471">
    <property type="entry name" value="pepsin_like"/>
    <property type="match status" value="1"/>
</dbReference>
<name>A0AAD7V8A1_9FUNG</name>
<feature type="active site" evidence="3">
    <location>
        <position position="128"/>
    </location>
</feature>
<dbReference type="GO" id="GO:0006508">
    <property type="term" value="P:proteolysis"/>
    <property type="evidence" value="ECO:0007669"/>
    <property type="project" value="UniProtKB-KW"/>
</dbReference>
<protein>
    <recommendedName>
        <fullName evidence="6">Peptidase A1 domain-containing protein</fullName>
    </recommendedName>
</protein>
<comment type="similarity">
    <text evidence="1 4">Belongs to the peptidase A1 family.</text>
</comment>
<feature type="domain" description="Peptidase A1" evidence="6">
    <location>
        <begin position="110"/>
        <end position="450"/>
    </location>
</feature>
<dbReference type="RefSeq" id="XP_058344645.1">
    <property type="nucleotide sequence ID" value="XM_058484768.1"/>
</dbReference>
<evidence type="ECO:0000259" key="6">
    <source>
        <dbReference type="PROSITE" id="PS51767"/>
    </source>
</evidence>
<keyword evidence="8" id="KW-1185">Reference proteome</keyword>
<keyword evidence="2 4" id="KW-0064">Aspartyl protease</keyword>
<dbReference type="PANTHER" id="PTHR47966">
    <property type="entry name" value="BETA-SITE APP-CLEAVING ENZYME, ISOFORM A-RELATED"/>
    <property type="match status" value="1"/>
</dbReference>
<dbReference type="Gene3D" id="2.40.70.10">
    <property type="entry name" value="Acid Proteases"/>
    <property type="match status" value="2"/>
</dbReference>
<dbReference type="GeneID" id="83212127"/>
<gene>
    <name evidence="7" type="ORF">O0I10_004714</name>
</gene>
<dbReference type="Proteomes" id="UP001234581">
    <property type="component" value="Unassembled WGS sequence"/>
</dbReference>
<evidence type="ECO:0000256" key="1">
    <source>
        <dbReference type="ARBA" id="ARBA00007447"/>
    </source>
</evidence>
<evidence type="ECO:0000256" key="3">
    <source>
        <dbReference type="PIRSR" id="PIRSR601461-1"/>
    </source>
</evidence>
<proteinExistence type="inferred from homology"/>
<dbReference type="SUPFAM" id="SSF50630">
    <property type="entry name" value="Acid proteases"/>
    <property type="match status" value="1"/>
</dbReference>
<evidence type="ECO:0000256" key="5">
    <source>
        <dbReference type="SAM" id="SignalP"/>
    </source>
</evidence>
<feature type="chain" id="PRO_5042077055" description="Peptidase A1 domain-containing protein" evidence="5">
    <location>
        <begin position="24"/>
        <end position="453"/>
    </location>
</feature>
<reference evidence="7 8" key="1">
    <citation type="submission" date="2023-03" db="EMBL/GenBank/DDBJ databases">
        <title>Genome sequence of Lichtheimia ornata CBS 291.66.</title>
        <authorList>
            <person name="Mohabir J.T."/>
            <person name="Shea T.P."/>
            <person name="Kurbessoian T."/>
            <person name="Berby B."/>
            <person name="Fontaine J."/>
            <person name="Livny J."/>
            <person name="Gnirke A."/>
            <person name="Stajich J.E."/>
            <person name="Cuomo C.A."/>
        </authorList>
    </citation>
    <scope>NUCLEOTIDE SEQUENCE [LARGE SCALE GENOMIC DNA]</scope>
    <source>
        <strain evidence="7">CBS 291.66</strain>
    </source>
</reference>
<dbReference type="PRINTS" id="PR00792">
    <property type="entry name" value="PEPSIN"/>
</dbReference>
<dbReference type="InterPro" id="IPR033121">
    <property type="entry name" value="PEPTIDASE_A1"/>
</dbReference>
<feature type="active site" evidence="3">
    <location>
        <position position="332"/>
    </location>
</feature>
<dbReference type="EMBL" id="JARTCD010000017">
    <property type="protein sequence ID" value="KAJ8659732.1"/>
    <property type="molecule type" value="Genomic_DNA"/>
</dbReference>
<organism evidence="7 8">
    <name type="scientific">Lichtheimia ornata</name>
    <dbReference type="NCBI Taxonomy" id="688661"/>
    <lineage>
        <taxon>Eukaryota</taxon>
        <taxon>Fungi</taxon>
        <taxon>Fungi incertae sedis</taxon>
        <taxon>Mucoromycota</taxon>
        <taxon>Mucoromycotina</taxon>
        <taxon>Mucoromycetes</taxon>
        <taxon>Mucorales</taxon>
        <taxon>Lichtheimiaceae</taxon>
        <taxon>Lichtheimia</taxon>
    </lineage>
</organism>
<dbReference type="Pfam" id="PF00026">
    <property type="entry name" value="Asp"/>
    <property type="match status" value="1"/>
</dbReference>
<dbReference type="AlphaFoldDB" id="A0AAD7V8A1"/>
<dbReference type="InterPro" id="IPR021109">
    <property type="entry name" value="Peptidase_aspartic_dom_sf"/>
</dbReference>
<dbReference type="PANTHER" id="PTHR47966:SF51">
    <property type="entry name" value="BETA-SITE APP-CLEAVING ENZYME, ISOFORM A-RELATED"/>
    <property type="match status" value="1"/>
</dbReference>
<dbReference type="InterPro" id="IPR001969">
    <property type="entry name" value="Aspartic_peptidase_AS"/>
</dbReference>
<sequence length="453" mass="49970">MVGSTAKTMALVATLVASQFASAAIIAPTTTSSPGVITLDMKRERHPSLLNIINEDVVPAVKDTLHSVTTSLLRTPESLLSKNKRRQSAQRRSAVSKRESSQLSNTLWSYVITLGIGTPEQEFKVIFDTGSPLIWIPSSKCDDNCPGATSRFDIKKSSSCHPDESNTLDVEYLAGKIKGDVVRDTVSFQDKKITNQPIGVATHVVQNMLSDGINGLVGFAPNSGTPDFNTKNQTLVTPMDNLVAQKVIDQNIFSVQFKPIKEPEDIGTVGGKLTLGGLPPKDSYKGDIQWLPHIQDDGYEDYWSIPMSHMIVGEDNEEIHDKEEDELTGIVDTGTTLIVLKPDMAKELYSHIPDAKYNEKLGVWTFPCKAVKSLPTLSFVFDKNQQPLTLSPEEYTVPSWQSRYWGAPENLCPSYIIGDSVDDVDFIIGQKFLEHYVSVYDAENNRVGFARNA</sequence>
<dbReference type="InterPro" id="IPR034164">
    <property type="entry name" value="Pepsin-like_dom"/>
</dbReference>
<evidence type="ECO:0000313" key="7">
    <source>
        <dbReference type="EMBL" id="KAJ8659732.1"/>
    </source>
</evidence>
<accession>A0AAD7V8A1</accession>
<evidence type="ECO:0000256" key="2">
    <source>
        <dbReference type="ARBA" id="ARBA00022750"/>
    </source>
</evidence>
<dbReference type="PROSITE" id="PS51767">
    <property type="entry name" value="PEPTIDASE_A1"/>
    <property type="match status" value="1"/>
</dbReference>
<dbReference type="PROSITE" id="PS00141">
    <property type="entry name" value="ASP_PROTEASE"/>
    <property type="match status" value="2"/>
</dbReference>
<dbReference type="GO" id="GO:0004190">
    <property type="term" value="F:aspartic-type endopeptidase activity"/>
    <property type="evidence" value="ECO:0007669"/>
    <property type="project" value="UniProtKB-KW"/>
</dbReference>
<dbReference type="InterPro" id="IPR001461">
    <property type="entry name" value="Aspartic_peptidase_A1"/>
</dbReference>
<keyword evidence="4" id="KW-0378">Hydrolase</keyword>
<comment type="caution">
    <text evidence="7">The sequence shown here is derived from an EMBL/GenBank/DDBJ whole genome shotgun (WGS) entry which is preliminary data.</text>
</comment>